<proteinExistence type="predicted"/>
<dbReference type="STRING" id="439228.SAMN06295920_103177"/>
<sequence>MMLGPYLEELLGARRQAGIHDCCTFPANWAIACGRPDPMQRWRGTYLTDEEAERMIGDAGDLALLFEVGMDDAGIREVSEPECGDIGVVDLLGHQAGAIFTGRRWAFVPATRGLGFVSLDPGAVVRLWRP</sequence>
<dbReference type="Proteomes" id="UP000189818">
    <property type="component" value="Unassembled WGS sequence"/>
</dbReference>
<name>A0A1T5BQE2_9SPHN</name>
<organism evidence="2 3">
    <name type="scientific">Rhizorhabdus histidinilytica</name>
    <dbReference type="NCBI Taxonomy" id="439228"/>
    <lineage>
        <taxon>Bacteria</taxon>
        <taxon>Pseudomonadati</taxon>
        <taxon>Pseudomonadota</taxon>
        <taxon>Alphaproteobacteria</taxon>
        <taxon>Sphingomonadales</taxon>
        <taxon>Sphingomonadaceae</taxon>
        <taxon>Rhizorhabdus</taxon>
    </lineage>
</organism>
<gene>
    <name evidence="2" type="ORF">SAMN06295920_103177</name>
</gene>
<evidence type="ECO:0000313" key="3">
    <source>
        <dbReference type="Proteomes" id="UP000189818"/>
    </source>
</evidence>
<protein>
    <recommendedName>
        <fullName evidence="1">DUF6950 domain-containing protein</fullName>
    </recommendedName>
</protein>
<accession>A0A1T5BQE2</accession>
<reference evidence="3" key="1">
    <citation type="submission" date="2017-02" db="EMBL/GenBank/DDBJ databases">
        <authorList>
            <person name="Varghese N."/>
            <person name="Submissions S."/>
        </authorList>
    </citation>
    <scope>NUCLEOTIDE SEQUENCE [LARGE SCALE GENOMIC DNA]</scope>
    <source>
        <strain evidence="3">UM2</strain>
    </source>
</reference>
<dbReference type="AlphaFoldDB" id="A0A1T5BQE2"/>
<keyword evidence="3" id="KW-1185">Reference proteome</keyword>
<evidence type="ECO:0000313" key="2">
    <source>
        <dbReference type="EMBL" id="SKB49153.1"/>
    </source>
</evidence>
<feature type="domain" description="DUF6950" evidence="1">
    <location>
        <begin position="5"/>
        <end position="129"/>
    </location>
</feature>
<dbReference type="RefSeq" id="WP_176152502.1">
    <property type="nucleotide sequence ID" value="NZ_FUYM01000003.1"/>
</dbReference>
<dbReference type="EMBL" id="FUYM01000003">
    <property type="protein sequence ID" value="SKB49153.1"/>
    <property type="molecule type" value="Genomic_DNA"/>
</dbReference>
<evidence type="ECO:0000259" key="1">
    <source>
        <dbReference type="Pfam" id="PF22262"/>
    </source>
</evidence>
<dbReference type="InterPro" id="IPR053802">
    <property type="entry name" value="DUF6950"/>
</dbReference>
<dbReference type="Pfam" id="PF22262">
    <property type="entry name" value="DUF6950"/>
    <property type="match status" value="1"/>
</dbReference>